<reference evidence="1 2" key="1">
    <citation type="submission" date="2013-01" db="EMBL/GenBank/DDBJ databases">
        <authorList>
            <person name="Harkins D.M."/>
            <person name="Durkin A.S."/>
            <person name="Brinkac L.M."/>
            <person name="Haft D.H."/>
            <person name="Selengut J.D."/>
            <person name="Sanka R."/>
            <person name="DePew J."/>
            <person name="Purushe J."/>
            <person name="Galloway R.L."/>
            <person name="Vinetz J.M."/>
            <person name="Sutton G.G."/>
            <person name="Nierman W.C."/>
            <person name="Fouts D.E."/>
        </authorList>
    </citation>
    <scope>NUCLEOTIDE SEQUENCE [LARGE SCALE GENOMIC DNA]</scope>
    <source>
        <strain evidence="1 2">Nikolaevo</strain>
    </source>
</reference>
<dbReference type="EMBL" id="ANCE01000113">
    <property type="protein sequence ID" value="EMK24056.1"/>
    <property type="molecule type" value="Genomic_DNA"/>
</dbReference>
<evidence type="ECO:0000313" key="2">
    <source>
        <dbReference type="Proteomes" id="UP000011980"/>
    </source>
</evidence>
<organism evidence="1 2">
    <name type="scientific">Leptospira kirschneri serovar Bulgarica str. Nikolaevo</name>
    <dbReference type="NCBI Taxonomy" id="1240687"/>
    <lineage>
        <taxon>Bacteria</taxon>
        <taxon>Pseudomonadati</taxon>
        <taxon>Spirochaetota</taxon>
        <taxon>Spirochaetia</taxon>
        <taxon>Leptospirales</taxon>
        <taxon>Leptospiraceae</taxon>
        <taxon>Leptospira</taxon>
    </lineage>
</organism>
<accession>M6FMS0</accession>
<evidence type="ECO:0000313" key="1">
    <source>
        <dbReference type="EMBL" id="EMK24056.1"/>
    </source>
</evidence>
<gene>
    <name evidence="1" type="ORF">LEP1GSC008_0243</name>
</gene>
<dbReference type="AlphaFoldDB" id="M6FMS0"/>
<name>M6FMS0_9LEPT</name>
<protein>
    <submittedName>
        <fullName evidence="1">Uncharacterized protein</fullName>
    </submittedName>
</protein>
<dbReference type="Proteomes" id="UP000011980">
    <property type="component" value="Unassembled WGS sequence"/>
</dbReference>
<proteinExistence type="predicted"/>
<dbReference type="PATRIC" id="fig|1240687.3.peg.2411"/>
<sequence length="61" mass="7383">MFFSHFLYSQFDSFFFTKDRFYTLELLKNSIVGMNKLLQLPVLIQRKLSFFNNSFIIFGNK</sequence>
<comment type="caution">
    <text evidence="1">The sequence shown here is derived from an EMBL/GenBank/DDBJ whole genome shotgun (WGS) entry which is preliminary data.</text>
</comment>